<comment type="caution">
    <text evidence="1">The sequence shown here is derived from an EMBL/GenBank/DDBJ whole genome shotgun (WGS) entry which is preliminary data.</text>
</comment>
<reference evidence="1" key="1">
    <citation type="journal article" date="2021" name="New Phytol.">
        <title>Evolutionary innovations through gain and loss of genes in the ectomycorrhizal Boletales.</title>
        <authorList>
            <person name="Wu G."/>
            <person name="Miyauchi S."/>
            <person name="Morin E."/>
            <person name="Kuo A."/>
            <person name="Drula E."/>
            <person name="Varga T."/>
            <person name="Kohler A."/>
            <person name="Feng B."/>
            <person name="Cao Y."/>
            <person name="Lipzen A."/>
            <person name="Daum C."/>
            <person name="Hundley H."/>
            <person name="Pangilinan J."/>
            <person name="Johnson J."/>
            <person name="Barry K."/>
            <person name="LaButti K."/>
            <person name="Ng V."/>
            <person name="Ahrendt S."/>
            <person name="Min B."/>
            <person name="Choi I.G."/>
            <person name="Park H."/>
            <person name="Plett J.M."/>
            <person name="Magnuson J."/>
            <person name="Spatafora J.W."/>
            <person name="Nagy L.G."/>
            <person name="Henrissat B."/>
            <person name="Grigoriev I.V."/>
            <person name="Yang Z.L."/>
            <person name="Xu J."/>
            <person name="Martin F.M."/>
        </authorList>
    </citation>
    <scope>NUCLEOTIDE SEQUENCE</scope>
    <source>
        <strain evidence="1">ATCC 28755</strain>
    </source>
</reference>
<gene>
    <name evidence="1" type="ORF">BJ138DRAFT_346700</name>
</gene>
<accession>A0ACB8ANS6</accession>
<protein>
    <submittedName>
        <fullName evidence="1">Uncharacterized protein</fullName>
    </submittedName>
</protein>
<dbReference type="Proteomes" id="UP000790377">
    <property type="component" value="Unassembled WGS sequence"/>
</dbReference>
<dbReference type="EMBL" id="MU267611">
    <property type="protein sequence ID" value="KAH7914596.1"/>
    <property type="molecule type" value="Genomic_DNA"/>
</dbReference>
<evidence type="ECO:0000313" key="1">
    <source>
        <dbReference type="EMBL" id="KAH7914596.1"/>
    </source>
</evidence>
<keyword evidence="2" id="KW-1185">Reference proteome</keyword>
<evidence type="ECO:0000313" key="2">
    <source>
        <dbReference type="Proteomes" id="UP000790377"/>
    </source>
</evidence>
<name>A0ACB8ANS6_9AGAM</name>
<organism evidence="1 2">
    <name type="scientific">Hygrophoropsis aurantiaca</name>
    <dbReference type="NCBI Taxonomy" id="72124"/>
    <lineage>
        <taxon>Eukaryota</taxon>
        <taxon>Fungi</taxon>
        <taxon>Dikarya</taxon>
        <taxon>Basidiomycota</taxon>
        <taxon>Agaricomycotina</taxon>
        <taxon>Agaricomycetes</taxon>
        <taxon>Agaricomycetidae</taxon>
        <taxon>Boletales</taxon>
        <taxon>Coniophorineae</taxon>
        <taxon>Hygrophoropsidaceae</taxon>
        <taxon>Hygrophoropsis</taxon>
    </lineage>
</organism>
<proteinExistence type="predicted"/>
<sequence length="422" mass="46395">MVSSTSEAALKLEIARLTGAINRHKSTQYPAEQPKTNGRSNTYVNPNYKPPTSTTVKTQAPFKFTQRYIRPSSASSSLAAPGPSRDVVIGGVTFESSGRSLVRKDLPRPATSIAQSSRPVTQQVDYSRTAGGHLLPSGRAYKSKVSSRGRRGRVMNRNMTLDNTRSSYQSVSSLDQITVCNLIDLCRRRRPTSKRMKYLDKPCPRFTTTGACSRGLTCLYQHDPNKIAICWNFLQGNCPNNAETCNLSHDPTPERTPLCVHFANNGRCTRDKCPYPHVRVGQRTGVCRDFAVLGYCGKGLDCEMQHVRECPDFAEKGICSTKGCKLPHVIRANRNRKPAVQDTPSAPTAVASAASTDNELTSGSAPVKDGQLGDEYISLMFNESEESEDDDEEEEENDDSVSDEEEGEDPTQEDESDAVPVN</sequence>